<gene>
    <name evidence="15" type="ORF">PCOR1329_LOCUS57872</name>
</gene>
<dbReference type="Pfam" id="PF02806">
    <property type="entry name" value="Alpha-amylase_C"/>
    <property type="match status" value="1"/>
</dbReference>
<dbReference type="Pfam" id="PF00128">
    <property type="entry name" value="Alpha-amylase"/>
    <property type="match status" value="1"/>
</dbReference>
<evidence type="ECO:0000256" key="5">
    <source>
        <dbReference type="ARBA" id="ARBA00022723"/>
    </source>
</evidence>
<evidence type="ECO:0000259" key="13">
    <source>
        <dbReference type="SMART" id="SM00632"/>
    </source>
</evidence>
<dbReference type="InterPro" id="IPR000772">
    <property type="entry name" value="Ricin_B_lectin"/>
</dbReference>
<dbReference type="InterPro" id="IPR006047">
    <property type="entry name" value="GH13_cat_dom"/>
</dbReference>
<dbReference type="InterPro" id="IPR031319">
    <property type="entry name" value="A-amylase_C"/>
</dbReference>
<sequence length="652" mass="71241">MQRFLQAFCSLNLAVIGRGARMQQAIQGNLEFSHASGPEVRTGLLRLAAQPQKCLNVIAGWAGNGNGIQLWDCIEGSLDEMFSYTVGGVGEIRWAAHPEKCLNVQNGADHWGTRIQIWDCMDDPSFKFEVAQAGAVLPIKWAGGSWDSCLNVNSEGKLQLHGCWENNAFLPQGADVPPGPPPATPRPTFEPPQRGGLGQPLPALSPHGASMAFVHLFEWKWDDVAKECEDFLGPKGFTAVQVSPPNEHMSGGEWWTRYQPVSYKLSSRSGDEAAFTSMVQRCKAVGVGIYADAVINHMASGSGIGSAGSHYGNRDFPGTYSPSDFHHDHGNAYRNCGVHDYNNKHEVQYCDLVGLPDLCTSCSHVQDQIAKYINHMAELGVAGFRVDAAKHIDAGELRGILSKVDDRLYRFLEVIGHGHEAVTPNMYYDMGAVTEFNYAIKVSDIFRSPGKLQFLEGFGEAWGLNPTHTAVTFIDNHDTQRGHAGEAALTHKSGGAYFLATIFMLAHPYGYPKIMSSYHFDNTDFGPPAQPVHGQGEPNCGHGKPWTCEHRWPAFANMVAWRKSAGPDWVSSFSKHGADRISFCRGPAACIAINREGSHWDVTLTVSVPSGEYCNIIKSDGSDCERVHVQDGTARVRVDPMSAVAFHTGARL</sequence>
<reference evidence="15" key="1">
    <citation type="submission" date="2023-10" db="EMBL/GenBank/DDBJ databases">
        <authorList>
            <person name="Chen Y."/>
            <person name="Shah S."/>
            <person name="Dougan E. K."/>
            <person name="Thang M."/>
            <person name="Chan C."/>
        </authorList>
    </citation>
    <scope>NUCLEOTIDE SEQUENCE [LARGE SCALE GENOMIC DNA]</scope>
</reference>
<evidence type="ECO:0000256" key="8">
    <source>
        <dbReference type="ARBA" id="ARBA00023277"/>
    </source>
</evidence>
<evidence type="ECO:0000256" key="3">
    <source>
        <dbReference type="ARBA" id="ARBA00008061"/>
    </source>
</evidence>
<dbReference type="Proteomes" id="UP001189429">
    <property type="component" value="Unassembled WGS sequence"/>
</dbReference>
<comment type="cofactor">
    <cofactor evidence="2">
        <name>Ca(2+)</name>
        <dbReference type="ChEBI" id="CHEBI:29108"/>
    </cofactor>
</comment>
<dbReference type="Gene3D" id="2.80.10.50">
    <property type="match status" value="1"/>
</dbReference>
<evidence type="ECO:0000256" key="10">
    <source>
        <dbReference type="RuleBase" id="RU003615"/>
    </source>
</evidence>
<keyword evidence="9 11" id="KW-0326">Glycosidase</keyword>
<keyword evidence="8 11" id="KW-0119">Carbohydrate metabolism</keyword>
<dbReference type="EMBL" id="CAUYUJ010017166">
    <property type="protein sequence ID" value="CAK0872383.1"/>
    <property type="molecule type" value="Genomic_DNA"/>
</dbReference>
<keyword evidence="5" id="KW-0479">Metal-binding</keyword>
<dbReference type="CDD" id="cd11317">
    <property type="entry name" value="AmyAc_bac_euk_AmyA"/>
    <property type="match status" value="1"/>
</dbReference>
<dbReference type="InterPro" id="IPR017853">
    <property type="entry name" value="GH"/>
</dbReference>
<keyword evidence="16" id="KW-1185">Reference proteome</keyword>
<comment type="catalytic activity">
    <reaction evidence="1 11">
        <text>Endohydrolysis of (1-&gt;4)-alpha-D-glucosidic linkages in polysaccharides containing three or more (1-&gt;4)-alpha-linked D-glucose units.</text>
        <dbReference type="EC" id="3.2.1.1"/>
    </reaction>
</comment>
<evidence type="ECO:0000256" key="2">
    <source>
        <dbReference type="ARBA" id="ARBA00001913"/>
    </source>
</evidence>
<comment type="caution">
    <text evidence="15">The sequence shown here is derived from an EMBL/GenBank/DDBJ whole genome shotgun (WGS) entry which is preliminary data.</text>
</comment>
<evidence type="ECO:0000256" key="11">
    <source>
        <dbReference type="RuleBase" id="RU361134"/>
    </source>
</evidence>
<dbReference type="InterPro" id="IPR035992">
    <property type="entry name" value="Ricin_B-like_lectins"/>
</dbReference>
<evidence type="ECO:0000256" key="1">
    <source>
        <dbReference type="ARBA" id="ARBA00000548"/>
    </source>
</evidence>
<name>A0ABN9VKR8_9DINO</name>
<dbReference type="SUPFAM" id="SSF50370">
    <property type="entry name" value="Ricin B-like lectins"/>
    <property type="match status" value="1"/>
</dbReference>
<dbReference type="CDD" id="cd00161">
    <property type="entry name" value="beta-trefoil_Ricin-like"/>
    <property type="match status" value="1"/>
</dbReference>
<evidence type="ECO:0000256" key="6">
    <source>
        <dbReference type="ARBA" id="ARBA00022801"/>
    </source>
</evidence>
<protein>
    <recommendedName>
        <fullName evidence="4 11">Alpha-amylase</fullName>
        <ecNumber evidence="4 11">3.2.1.1</ecNumber>
    </recommendedName>
</protein>
<keyword evidence="7" id="KW-0106">Calcium</keyword>
<dbReference type="InterPro" id="IPR006048">
    <property type="entry name" value="A-amylase/branching_C"/>
</dbReference>
<dbReference type="SMART" id="SM00642">
    <property type="entry name" value="Aamy"/>
    <property type="match status" value="1"/>
</dbReference>
<dbReference type="Gene3D" id="3.20.20.80">
    <property type="entry name" value="Glycosidases"/>
    <property type="match status" value="1"/>
</dbReference>
<dbReference type="PRINTS" id="PR00110">
    <property type="entry name" value="ALPHAAMYLASE"/>
</dbReference>
<evidence type="ECO:0000259" key="14">
    <source>
        <dbReference type="SMART" id="SM00642"/>
    </source>
</evidence>
<organism evidence="15 16">
    <name type="scientific">Prorocentrum cordatum</name>
    <dbReference type="NCBI Taxonomy" id="2364126"/>
    <lineage>
        <taxon>Eukaryota</taxon>
        <taxon>Sar</taxon>
        <taxon>Alveolata</taxon>
        <taxon>Dinophyceae</taxon>
        <taxon>Prorocentrales</taxon>
        <taxon>Prorocentraceae</taxon>
        <taxon>Prorocentrum</taxon>
    </lineage>
</organism>
<proteinExistence type="inferred from homology"/>
<keyword evidence="6 11" id="KW-0378">Hydrolase</keyword>
<evidence type="ECO:0000256" key="7">
    <source>
        <dbReference type="ARBA" id="ARBA00022837"/>
    </source>
</evidence>
<dbReference type="SMART" id="SM00632">
    <property type="entry name" value="Aamy_C"/>
    <property type="match status" value="1"/>
</dbReference>
<accession>A0ABN9VKR8</accession>
<dbReference type="PROSITE" id="PS50231">
    <property type="entry name" value="RICIN_B_LECTIN"/>
    <property type="match status" value="1"/>
</dbReference>
<dbReference type="SUPFAM" id="SSF51011">
    <property type="entry name" value="Glycosyl hydrolase domain"/>
    <property type="match status" value="1"/>
</dbReference>
<evidence type="ECO:0000256" key="12">
    <source>
        <dbReference type="SAM" id="MobiDB-lite"/>
    </source>
</evidence>
<evidence type="ECO:0000256" key="4">
    <source>
        <dbReference type="ARBA" id="ARBA00012595"/>
    </source>
</evidence>
<dbReference type="InterPro" id="IPR006046">
    <property type="entry name" value="Alpha_amylase"/>
</dbReference>
<evidence type="ECO:0000313" key="16">
    <source>
        <dbReference type="Proteomes" id="UP001189429"/>
    </source>
</evidence>
<dbReference type="PANTHER" id="PTHR43447">
    <property type="entry name" value="ALPHA-AMYLASE"/>
    <property type="match status" value="1"/>
</dbReference>
<evidence type="ECO:0000313" key="15">
    <source>
        <dbReference type="EMBL" id="CAK0872383.1"/>
    </source>
</evidence>
<dbReference type="SUPFAM" id="SSF51445">
    <property type="entry name" value="(Trans)glycosidases"/>
    <property type="match status" value="1"/>
</dbReference>
<dbReference type="Pfam" id="PF00652">
    <property type="entry name" value="Ricin_B_lectin"/>
    <property type="match status" value="1"/>
</dbReference>
<feature type="domain" description="Glycosyl hydrolase family 13 catalytic" evidence="14">
    <location>
        <begin position="211"/>
        <end position="562"/>
    </location>
</feature>
<evidence type="ECO:0000256" key="9">
    <source>
        <dbReference type="ARBA" id="ARBA00023295"/>
    </source>
</evidence>
<dbReference type="Gene3D" id="2.60.40.1180">
    <property type="entry name" value="Golgi alpha-mannosidase II"/>
    <property type="match status" value="1"/>
</dbReference>
<feature type="compositionally biased region" description="Pro residues" evidence="12">
    <location>
        <begin position="177"/>
        <end position="190"/>
    </location>
</feature>
<feature type="domain" description="Alpha-amylase C-terminal" evidence="13">
    <location>
        <begin position="567"/>
        <end position="651"/>
    </location>
</feature>
<dbReference type="EC" id="3.2.1.1" evidence="4 11"/>
<dbReference type="InterPro" id="IPR013780">
    <property type="entry name" value="Glyco_hydro_b"/>
</dbReference>
<feature type="region of interest" description="Disordered" evidence="12">
    <location>
        <begin position="171"/>
        <end position="198"/>
    </location>
</feature>
<comment type="similarity">
    <text evidence="3 10">Belongs to the glycosyl hydrolase 13 family.</text>
</comment>